<dbReference type="Pfam" id="PF14534">
    <property type="entry name" value="DUF4440"/>
    <property type="match status" value="1"/>
</dbReference>
<dbReference type="SUPFAM" id="SSF54427">
    <property type="entry name" value="NTF2-like"/>
    <property type="match status" value="1"/>
</dbReference>
<dbReference type="InterPro" id="IPR032710">
    <property type="entry name" value="NTF2-like_dom_sf"/>
</dbReference>
<reference evidence="3" key="2">
    <citation type="submission" date="2016-03" db="EMBL/GenBank/DDBJ databases">
        <title>Streptococcus antelopensis sp. nov., isolated from the feces of the Tibetan antelope (Pantholops hodgsonii) in Hoh Xil National Nature Reserve, Qinghai, China.</title>
        <authorList>
            <person name="Bai X."/>
        </authorList>
    </citation>
    <scope>NUCLEOTIDE SEQUENCE [LARGE SCALE GENOMIC DNA]</scope>
    <source>
        <strain evidence="3">TA 26</strain>
    </source>
</reference>
<sequence>MEVSSEEIGERMSDQELLKKLYRQVNQAMVAKDTAALRELLQPDTVLVHMSGYIQPVSEWLNQIETGEMVYYSWKEEAIKNLVIDGNKASLIGQSRVKAKVWGSGPHTWPLQIKMFFEKVGEDWKITKQIASTY</sequence>
<dbReference type="Proteomes" id="UP000077317">
    <property type="component" value="Chromosome"/>
</dbReference>
<evidence type="ECO:0000259" key="1">
    <source>
        <dbReference type="Pfam" id="PF14534"/>
    </source>
</evidence>
<dbReference type="EMBL" id="CP014699">
    <property type="protein sequence ID" value="AND80418.1"/>
    <property type="molecule type" value="Genomic_DNA"/>
</dbReference>
<evidence type="ECO:0000313" key="3">
    <source>
        <dbReference type="Proteomes" id="UP000077317"/>
    </source>
</evidence>
<organism evidence="2 3">
    <name type="scientific">Streptococcus pantholopis</name>
    <dbReference type="NCBI Taxonomy" id="1811193"/>
    <lineage>
        <taxon>Bacteria</taxon>
        <taxon>Bacillati</taxon>
        <taxon>Bacillota</taxon>
        <taxon>Bacilli</taxon>
        <taxon>Lactobacillales</taxon>
        <taxon>Streptococcaceae</taxon>
        <taxon>Streptococcus</taxon>
    </lineage>
</organism>
<accession>A0A172QAH0</accession>
<dbReference type="STRING" id="1811193.A0O21_03915"/>
<name>A0A172QAH0_9STRE</name>
<dbReference type="Gene3D" id="3.10.450.50">
    <property type="match status" value="1"/>
</dbReference>
<keyword evidence="3" id="KW-1185">Reference proteome</keyword>
<gene>
    <name evidence="2" type="ORF">A0O21_03915</name>
</gene>
<evidence type="ECO:0000313" key="2">
    <source>
        <dbReference type="EMBL" id="AND80418.1"/>
    </source>
</evidence>
<dbReference type="InterPro" id="IPR027843">
    <property type="entry name" value="DUF4440"/>
</dbReference>
<reference evidence="2 3" key="1">
    <citation type="journal article" date="2016" name="Int. J. Syst. Evol. Microbiol.">
        <title>Streptococcuspantholopis sp. nov., isolated from faeces of the Tibetan antelope (Pantholops hodgsonii).</title>
        <authorList>
            <person name="Bai X."/>
            <person name="Xiong Y."/>
            <person name="Lu S."/>
            <person name="Jin D."/>
            <person name="Lai X."/>
            <person name="Yang J."/>
            <person name="Niu L."/>
            <person name="Hu S."/>
            <person name="Meng X."/>
            <person name="Pu J."/>
            <person name="Ye C."/>
            <person name="Xu J."/>
        </authorList>
    </citation>
    <scope>NUCLEOTIDE SEQUENCE [LARGE SCALE GENOMIC DNA]</scope>
    <source>
        <strain evidence="2 3">TA 26</strain>
    </source>
</reference>
<protein>
    <submittedName>
        <fullName evidence="2">DUF4440 domain-containing protein</fullName>
    </submittedName>
</protein>
<proteinExistence type="predicted"/>
<dbReference type="KEGG" id="spat:A0O21_03915"/>
<feature type="domain" description="DUF4440" evidence="1">
    <location>
        <begin position="18"/>
        <end position="126"/>
    </location>
</feature>
<dbReference type="AlphaFoldDB" id="A0A172QAH0"/>